<gene>
    <name evidence="2" type="ordered locus">Sulac_1121</name>
</gene>
<dbReference type="AlphaFoldDB" id="G8TUH4"/>
<sequence>METIFHQSLPWVNSAAAAALPSAVIGATVGWMIALFGGLWWADGQEARETFWRAGLIVVGFGLVVLGAEGHRWWVSDAGWVWVIESVLLGHRGGTLA</sequence>
<keyword evidence="1" id="KW-0472">Membrane</keyword>
<evidence type="ECO:0000313" key="3">
    <source>
        <dbReference type="Proteomes" id="UP000005439"/>
    </source>
</evidence>
<evidence type="ECO:0000313" key="2">
    <source>
        <dbReference type="EMBL" id="AEW04621.1"/>
    </source>
</evidence>
<dbReference type="KEGG" id="sap:Sulac_1121"/>
<keyword evidence="1" id="KW-0812">Transmembrane</keyword>
<name>G8TUH4_SULAD</name>
<dbReference type="PATRIC" id="fig|679936.5.peg.1182"/>
<keyword evidence="3" id="KW-1185">Reference proteome</keyword>
<feature type="transmembrane region" description="Helical" evidence="1">
    <location>
        <begin position="54"/>
        <end position="74"/>
    </location>
</feature>
<protein>
    <submittedName>
        <fullName evidence="2">Uncharacterized protein</fullName>
    </submittedName>
</protein>
<proteinExistence type="predicted"/>
<accession>G8TUH4</accession>
<dbReference type="EMBL" id="CP003179">
    <property type="protein sequence ID" value="AEW04621.1"/>
    <property type="molecule type" value="Genomic_DNA"/>
</dbReference>
<dbReference type="HOGENOM" id="CLU_2345590_0_0_9"/>
<dbReference type="STRING" id="679936.Sulac_1121"/>
<feature type="transmembrane region" description="Helical" evidence="1">
    <location>
        <begin position="20"/>
        <end position="42"/>
    </location>
</feature>
<organism evidence="2 3">
    <name type="scientific">Sulfobacillus acidophilus (strain ATCC 700253 / DSM 10332 / NAL)</name>
    <dbReference type="NCBI Taxonomy" id="679936"/>
    <lineage>
        <taxon>Bacteria</taxon>
        <taxon>Bacillati</taxon>
        <taxon>Bacillota</taxon>
        <taxon>Clostridia</taxon>
        <taxon>Eubacteriales</taxon>
        <taxon>Clostridiales Family XVII. Incertae Sedis</taxon>
        <taxon>Sulfobacillus</taxon>
    </lineage>
</organism>
<dbReference type="Proteomes" id="UP000005439">
    <property type="component" value="Chromosome"/>
</dbReference>
<evidence type="ECO:0000256" key="1">
    <source>
        <dbReference type="SAM" id="Phobius"/>
    </source>
</evidence>
<reference evidence="2 3" key="2">
    <citation type="journal article" date="2012" name="Stand. Genomic Sci.">
        <title>Complete genome sequence of the moderately thermophilic mineral-sulfide-oxidizing firmicute Sulfobacillus acidophilus type strain (NAL(T)).</title>
        <authorList>
            <person name="Anderson I."/>
            <person name="Chertkov O."/>
            <person name="Chen A."/>
            <person name="Saunders E."/>
            <person name="Lapidus A."/>
            <person name="Nolan M."/>
            <person name="Lucas S."/>
            <person name="Hammon N."/>
            <person name="Deshpande S."/>
            <person name="Cheng J.F."/>
            <person name="Han C."/>
            <person name="Tapia R."/>
            <person name="Goodwin L.A."/>
            <person name="Pitluck S."/>
            <person name="Liolios K."/>
            <person name="Pagani I."/>
            <person name="Ivanova N."/>
            <person name="Mikhailova N."/>
            <person name="Pati A."/>
            <person name="Palaniappan K."/>
            <person name="Land M."/>
            <person name="Pan C."/>
            <person name="Rohde M."/>
            <person name="Pukall R."/>
            <person name="Goker M."/>
            <person name="Detter J.C."/>
            <person name="Woyke T."/>
            <person name="Bristow J."/>
            <person name="Eisen J.A."/>
            <person name="Markowitz V."/>
            <person name="Hugenholtz P."/>
            <person name="Kyrpides N.C."/>
            <person name="Klenk H.P."/>
            <person name="Mavromatis K."/>
        </authorList>
    </citation>
    <scope>NUCLEOTIDE SEQUENCE [LARGE SCALE GENOMIC DNA]</scope>
    <source>
        <strain evidence="3">ATCC 700253 / DSM 10332 / NAL</strain>
    </source>
</reference>
<keyword evidence="1" id="KW-1133">Transmembrane helix</keyword>
<reference evidence="3" key="1">
    <citation type="submission" date="2011-12" db="EMBL/GenBank/DDBJ databases">
        <title>The complete genome of chromosome of Sulfobacillus acidophilus DSM 10332.</title>
        <authorList>
            <person name="Lucas S."/>
            <person name="Han J."/>
            <person name="Lapidus A."/>
            <person name="Bruce D."/>
            <person name="Goodwin L."/>
            <person name="Pitluck S."/>
            <person name="Peters L."/>
            <person name="Kyrpides N."/>
            <person name="Mavromatis K."/>
            <person name="Ivanova N."/>
            <person name="Mikhailova N."/>
            <person name="Chertkov O."/>
            <person name="Saunders E."/>
            <person name="Detter J.C."/>
            <person name="Tapia R."/>
            <person name="Han C."/>
            <person name="Land M."/>
            <person name="Hauser L."/>
            <person name="Markowitz V."/>
            <person name="Cheng J.-F."/>
            <person name="Hugenholtz P."/>
            <person name="Woyke T."/>
            <person name="Wu D."/>
            <person name="Pukall R."/>
            <person name="Gehrich-Schroeter G."/>
            <person name="Schneider S."/>
            <person name="Klenk H.-P."/>
            <person name="Eisen J.A."/>
        </authorList>
    </citation>
    <scope>NUCLEOTIDE SEQUENCE [LARGE SCALE GENOMIC DNA]</scope>
    <source>
        <strain evidence="3">ATCC 700253 / DSM 10332 / NAL</strain>
    </source>
</reference>